<keyword evidence="2" id="KW-1185">Reference proteome</keyword>
<protein>
    <submittedName>
        <fullName evidence="1">SnoaL-like domain-containing protein</fullName>
    </submittedName>
</protein>
<evidence type="ECO:0000313" key="1">
    <source>
        <dbReference type="EMBL" id="SEN53239.1"/>
    </source>
</evidence>
<dbReference type="RefSeq" id="WP_075016504.1">
    <property type="nucleotide sequence ID" value="NZ_FODD01000006.1"/>
</dbReference>
<dbReference type="STRING" id="310780.SAMN05216267_1006146"/>
<evidence type="ECO:0000313" key="2">
    <source>
        <dbReference type="Proteomes" id="UP000181951"/>
    </source>
</evidence>
<name>A0A1H8HBB8_9ACTN</name>
<sequence>MLHGYLEWTSMQNLPAHLPVHIHVSPAVVAHLPRRKAQGPATAHGRGQYSVRRDSMPVAVAAALEAMDAWHPEDFAAAVTGDAILDDGEGPALHGREELRDWCAGECAGPHVKMRLVGDRTEADTTLVGARVLPPARDVAPHDATLAFTVEDGLVAHLQIDGWRGPPTATWSGTGAHLHR</sequence>
<dbReference type="Gene3D" id="3.10.450.50">
    <property type="match status" value="1"/>
</dbReference>
<dbReference type="InterPro" id="IPR032710">
    <property type="entry name" value="NTF2-like_dom_sf"/>
</dbReference>
<gene>
    <name evidence="1" type="ORF">SAMN05216267_1006146</name>
</gene>
<reference evidence="1 2" key="1">
    <citation type="submission" date="2016-10" db="EMBL/GenBank/DDBJ databases">
        <authorList>
            <person name="de Groot N.N."/>
        </authorList>
    </citation>
    <scope>NUCLEOTIDE SEQUENCE [LARGE SCALE GENOMIC DNA]</scope>
    <source>
        <strain evidence="1 2">CGMCC 4.2026</strain>
    </source>
</reference>
<dbReference type="AlphaFoldDB" id="A0A1H8HBB8"/>
<dbReference type="EMBL" id="FODD01000006">
    <property type="protein sequence ID" value="SEN53239.1"/>
    <property type="molecule type" value="Genomic_DNA"/>
</dbReference>
<accession>A0A1H8HBB8</accession>
<dbReference type="Proteomes" id="UP000181951">
    <property type="component" value="Unassembled WGS sequence"/>
</dbReference>
<dbReference type="SUPFAM" id="SSF54427">
    <property type="entry name" value="NTF2-like"/>
    <property type="match status" value="1"/>
</dbReference>
<organism evidence="1 2">
    <name type="scientific">Actinacidiphila rubida</name>
    <dbReference type="NCBI Taxonomy" id="310780"/>
    <lineage>
        <taxon>Bacteria</taxon>
        <taxon>Bacillati</taxon>
        <taxon>Actinomycetota</taxon>
        <taxon>Actinomycetes</taxon>
        <taxon>Kitasatosporales</taxon>
        <taxon>Streptomycetaceae</taxon>
        <taxon>Actinacidiphila</taxon>
    </lineage>
</organism>
<proteinExistence type="predicted"/>